<dbReference type="PATRIC" id="fig|1492898.3.peg.660"/>
<dbReference type="EMBL" id="CP011390">
    <property type="protein sequence ID" value="ANE49629.1"/>
    <property type="molecule type" value="Genomic_DNA"/>
</dbReference>
<evidence type="ECO:0000259" key="10">
    <source>
        <dbReference type="PROSITE" id="PS51012"/>
    </source>
</evidence>
<proteinExistence type="inferred from homology"/>
<evidence type="ECO:0000256" key="1">
    <source>
        <dbReference type="ARBA" id="ARBA00004429"/>
    </source>
</evidence>
<evidence type="ECO:0000313" key="11">
    <source>
        <dbReference type="EMBL" id="ANE49629.1"/>
    </source>
</evidence>
<evidence type="ECO:0000256" key="3">
    <source>
        <dbReference type="ARBA" id="ARBA00022448"/>
    </source>
</evidence>
<dbReference type="KEGG" id="fla:SY85_03020"/>
<protein>
    <recommendedName>
        <fullName evidence="9">Transport permease protein</fullName>
    </recommendedName>
</protein>
<evidence type="ECO:0000256" key="2">
    <source>
        <dbReference type="ARBA" id="ARBA00007783"/>
    </source>
</evidence>
<keyword evidence="7 9" id="KW-1133">Transmembrane helix</keyword>
<reference evidence="12" key="1">
    <citation type="submission" date="2015-01" db="EMBL/GenBank/DDBJ databases">
        <title>Flavisolibacter sp./LCS9/ whole genome sequencing.</title>
        <authorList>
            <person name="Kim M.K."/>
            <person name="Srinivasan S."/>
            <person name="Lee J.-J."/>
        </authorList>
    </citation>
    <scope>NUCLEOTIDE SEQUENCE [LARGE SCALE GENOMIC DNA]</scope>
    <source>
        <strain evidence="12">LCS9</strain>
    </source>
</reference>
<sequence length="283" mass="32299">MANAKAQLSWVIKPQTPWLGASLAELISYKDLLLRLVRKEFLTSYQQTLLGPLWVLVQPLLTVATSILIFNKVIGISTDGVPPVLYYLTGITLWGLFSDIFTNTSLTFIQNEKVFSKVYFPRIISPLSIVLLNLFRFSIQLVFLIITIIYYYLTGQVELHISTWIIAFPMILLTIMMGFGAGMFFSVITAKYRDLTHLLQLLIRLLMFVCPVFYPLSIVPEKHKWLMNLNPLTTQFELYRYAFLGTGTFTPNQIIYSVVGSIVLLSGSMLLFNRMSDKLIDVV</sequence>
<accession>A0A172TRB9</accession>
<keyword evidence="8 9" id="KW-0472">Membrane</keyword>
<dbReference type="PANTHER" id="PTHR30413">
    <property type="entry name" value="INNER MEMBRANE TRANSPORT PERMEASE"/>
    <property type="match status" value="1"/>
</dbReference>
<dbReference type="GO" id="GO:0015920">
    <property type="term" value="P:lipopolysaccharide transport"/>
    <property type="evidence" value="ECO:0007669"/>
    <property type="project" value="TreeGrafter"/>
</dbReference>
<name>A0A172TRB9_9BACT</name>
<dbReference type="GO" id="GO:0140359">
    <property type="term" value="F:ABC-type transporter activity"/>
    <property type="evidence" value="ECO:0007669"/>
    <property type="project" value="InterPro"/>
</dbReference>
<dbReference type="PRINTS" id="PR00164">
    <property type="entry name" value="ABC2TRNSPORT"/>
</dbReference>
<dbReference type="InterPro" id="IPR013525">
    <property type="entry name" value="ABC2_TM"/>
</dbReference>
<dbReference type="Pfam" id="PF01061">
    <property type="entry name" value="ABC2_membrane"/>
    <property type="match status" value="1"/>
</dbReference>
<keyword evidence="4 9" id="KW-1003">Cell membrane</keyword>
<dbReference type="RefSeq" id="WP_066401748.1">
    <property type="nucleotide sequence ID" value="NZ_CP011390.1"/>
</dbReference>
<evidence type="ECO:0000256" key="9">
    <source>
        <dbReference type="RuleBase" id="RU361157"/>
    </source>
</evidence>
<keyword evidence="5" id="KW-0997">Cell inner membrane</keyword>
<dbReference type="AlphaFoldDB" id="A0A172TRB9"/>
<evidence type="ECO:0000256" key="5">
    <source>
        <dbReference type="ARBA" id="ARBA00022519"/>
    </source>
</evidence>
<evidence type="ECO:0000256" key="7">
    <source>
        <dbReference type="ARBA" id="ARBA00022989"/>
    </source>
</evidence>
<evidence type="ECO:0000256" key="4">
    <source>
        <dbReference type="ARBA" id="ARBA00022475"/>
    </source>
</evidence>
<evidence type="ECO:0000256" key="8">
    <source>
        <dbReference type="ARBA" id="ARBA00023136"/>
    </source>
</evidence>
<feature type="transmembrane region" description="Helical" evidence="9">
    <location>
        <begin position="254"/>
        <end position="272"/>
    </location>
</feature>
<comment type="subcellular location">
    <subcellularLocation>
        <location evidence="1">Cell inner membrane</location>
        <topology evidence="1">Multi-pass membrane protein</topology>
    </subcellularLocation>
    <subcellularLocation>
        <location evidence="9">Cell membrane</location>
        <topology evidence="9">Multi-pass membrane protein</topology>
    </subcellularLocation>
</comment>
<evidence type="ECO:0000256" key="6">
    <source>
        <dbReference type="ARBA" id="ARBA00022692"/>
    </source>
</evidence>
<dbReference type="GO" id="GO:0043190">
    <property type="term" value="C:ATP-binding cassette (ABC) transporter complex"/>
    <property type="evidence" value="ECO:0007669"/>
    <property type="project" value="InterPro"/>
</dbReference>
<feature type="domain" description="ABC transmembrane type-2" evidence="10">
    <location>
        <begin position="50"/>
        <end position="275"/>
    </location>
</feature>
<reference evidence="11 12" key="2">
    <citation type="journal article" date="2016" name="Int. J. Syst. Evol. Microbiol.">
        <title>Flavisolibacter tropicus sp. nov., isolated from tropical soil.</title>
        <authorList>
            <person name="Lee J.J."/>
            <person name="Kang M.S."/>
            <person name="Kim G.S."/>
            <person name="Lee C.S."/>
            <person name="Lim S."/>
            <person name="Lee J."/>
            <person name="Roh S.H."/>
            <person name="Kang H."/>
            <person name="Ha J.M."/>
            <person name="Bae S."/>
            <person name="Jung H.Y."/>
            <person name="Kim M.K."/>
        </authorList>
    </citation>
    <scope>NUCLEOTIDE SEQUENCE [LARGE SCALE GENOMIC DNA]</scope>
    <source>
        <strain evidence="11 12">LCS9</strain>
    </source>
</reference>
<dbReference type="InterPro" id="IPR000412">
    <property type="entry name" value="ABC_2_transport"/>
</dbReference>
<comment type="similarity">
    <text evidence="2 9">Belongs to the ABC-2 integral membrane protein family.</text>
</comment>
<dbReference type="STRING" id="1492898.SY85_03020"/>
<feature type="transmembrane region" description="Helical" evidence="9">
    <location>
        <begin position="130"/>
        <end position="153"/>
    </location>
</feature>
<keyword evidence="3 9" id="KW-0813">Transport</keyword>
<organism evidence="11 12">
    <name type="scientific">Flavisolibacter tropicus</name>
    <dbReference type="NCBI Taxonomy" id="1492898"/>
    <lineage>
        <taxon>Bacteria</taxon>
        <taxon>Pseudomonadati</taxon>
        <taxon>Bacteroidota</taxon>
        <taxon>Chitinophagia</taxon>
        <taxon>Chitinophagales</taxon>
        <taxon>Chitinophagaceae</taxon>
        <taxon>Flavisolibacter</taxon>
    </lineage>
</organism>
<dbReference type="OrthoDB" id="9786910at2"/>
<dbReference type="InterPro" id="IPR047817">
    <property type="entry name" value="ABC2_TM_bact-type"/>
</dbReference>
<evidence type="ECO:0000313" key="12">
    <source>
        <dbReference type="Proteomes" id="UP000077177"/>
    </source>
</evidence>
<feature type="transmembrane region" description="Helical" evidence="9">
    <location>
        <begin position="201"/>
        <end position="219"/>
    </location>
</feature>
<dbReference type="PROSITE" id="PS51012">
    <property type="entry name" value="ABC_TM2"/>
    <property type="match status" value="1"/>
</dbReference>
<feature type="transmembrane region" description="Helical" evidence="9">
    <location>
        <begin position="165"/>
        <end position="189"/>
    </location>
</feature>
<feature type="transmembrane region" description="Helical" evidence="9">
    <location>
        <begin position="85"/>
        <end position="109"/>
    </location>
</feature>
<dbReference type="Proteomes" id="UP000077177">
    <property type="component" value="Chromosome"/>
</dbReference>
<gene>
    <name evidence="11" type="ORF">SY85_03020</name>
</gene>
<feature type="transmembrane region" description="Helical" evidence="9">
    <location>
        <begin position="49"/>
        <end position="70"/>
    </location>
</feature>
<keyword evidence="6 9" id="KW-0812">Transmembrane</keyword>
<keyword evidence="12" id="KW-1185">Reference proteome</keyword>
<dbReference type="PANTHER" id="PTHR30413:SF8">
    <property type="entry name" value="TRANSPORT PERMEASE PROTEIN"/>
    <property type="match status" value="1"/>
</dbReference>